<dbReference type="Gene3D" id="3.20.20.70">
    <property type="entry name" value="Aldolase class I"/>
    <property type="match status" value="1"/>
</dbReference>
<dbReference type="Pfam" id="PF00834">
    <property type="entry name" value="Ribul_P_3_epim"/>
    <property type="match status" value="1"/>
</dbReference>
<evidence type="ECO:0000256" key="9">
    <source>
        <dbReference type="ARBA" id="ARBA00023235"/>
    </source>
</evidence>
<comment type="catalytic activity">
    <reaction evidence="1 10">
        <text>D-ribulose 5-phosphate = D-xylulose 5-phosphate</text>
        <dbReference type="Rhea" id="RHEA:13677"/>
        <dbReference type="ChEBI" id="CHEBI:57737"/>
        <dbReference type="ChEBI" id="CHEBI:58121"/>
        <dbReference type="EC" id="5.1.3.1"/>
    </reaction>
</comment>
<proteinExistence type="inferred from homology"/>
<dbReference type="GO" id="GO:0005975">
    <property type="term" value="P:carbohydrate metabolic process"/>
    <property type="evidence" value="ECO:0007669"/>
    <property type="project" value="InterPro"/>
</dbReference>
<evidence type="ECO:0000256" key="13">
    <source>
        <dbReference type="PIRSR" id="PIRSR001461-3"/>
    </source>
</evidence>
<keyword evidence="9 10" id="KW-0413">Isomerase</keyword>
<sequence>MKFSALSLATILASASAFAPAPVTRSSTALNVWGDKDYLIAPSILSADFAKLGEEVDNMLEAGADVVHFDVMDNHYVPNLTIGPMVCKALRDHGVTAPIDVHLMVSPVDAAIGDFIDAGASYITFHPEATNHVDRSLQLIKGGGCKAGLVFNPATSLDVAKFVLDKLDIILLMSVNPGFGGQAFIPATLDKAKEARKMIDEAGLDCRLEIDGGVKVDNIKEVCEAGVDMFVAGSAILKEPRTVEAYKETIDAMRKELAAAEK</sequence>
<reference evidence="15" key="1">
    <citation type="submission" date="2020-06" db="EMBL/GenBank/DDBJ databases">
        <authorList>
            <consortium name="Plant Systems Biology data submission"/>
        </authorList>
    </citation>
    <scope>NUCLEOTIDE SEQUENCE</scope>
    <source>
        <strain evidence="15">D6</strain>
    </source>
</reference>
<comment type="cofactor">
    <cofactor evidence="12">
        <name>a divalent metal cation</name>
        <dbReference type="ChEBI" id="CHEBI:60240"/>
    </cofactor>
    <text evidence="12">Binds 1 divalent metal cation per subunit.</text>
</comment>
<feature type="signal peptide" evidence="14">
    <location>
        <begin position="1"/>
        <end position="17"/>
    </location>
</feature>
<comment type="similarity">
    <text evidence="6 10">Belongs to the ribulose-phosphate 3-epimerase family.</text>
</comment>
<comment type="cofactor">
    <cofactor evidence="3">
        <name>Co(2+)</name>
        <dbReference type="ChEBI" id="CHEBI:48828"/>
    </cofactor>
</comment>
<evidence type="ECO:0000256" key="4">
    <source>
        <dbReference type="ARBA" id="ARBA00001947"/>
    </source>
</evidence>
<accession>A0A9N8EG97</accession>
<dbReference type="InterPro" id="IPR013785">
    <property type="entry name" value="Aldolase_TIM"/>
</dbReference>
<evidence type="ECO:0000313" key="15">
    <source>
        <dbReference type="EMBL" id="CAB9520188.1"/>
    </source>
</evidence>
<comment type="caution">
    <text evidence="15">The sequence shown here is derived from an EMBL/GenBank/DDBJ whole genome shotgun (WGS) entry which is preliminary data.</text>
</comment>
<feature type="binding site" evidence="12">
    <location>
        <position position="102"/>
    </location>
    <ligand>
        <name>a divalent metal cation</name>
        <dbReference type="ChEBI" id="CHEBI:60240"/>
    </ligand>
</feature>
<feature type="binding site" evidence="13">
    <location>
        <position position="213"/>
    </location>
    <ligand>
        <name>substrate</name>
    </ligand>
</feature>
<keyword evidence="14" id="KW-0732">Signal</keyword>
<dbReference type="OrthoDB" id="1927044at2759"/>
<dbReference type="InterPro" id="IPR011060">
    <property type="entry name" value="RibuloseP-bd_barrel"/>
</dbReference>
<feature type="chain" id="PRO_5040433051" description="Ribulose-phosphate 3-epimerase" evidence="14">
    <location>
        <begin position="18"/>
        <end position="262"/>
    </location>
</feature>
<dbReference type="GO" id="GO:0004750">
    <property type="term" value="F:D-ribulose-phosphate 3-epimerase activity"/>
    <property type="evidence" value="ECO:0007669"/>
    <property type="project" value="UniProtKB-EC"/>
</dbReference>
<comment type="cofactor">
    <cofactor evidence="5">
        <name>Fe(2+)</name>
        <dbReference type="ChEBI" id="CHEBI:29033"/>
    </cofactor>
</comment>
<dbReference type="EC" id="5.1.3.1" evidence="7 10"/>
<dbReference type="FunFam" id="3.20.20.70:FF:000004">
    <property type="entry name" value="Ribulose-phosphate 3-epimerase"/>
    <property type="match status" value="1"/>
</dbReference>
<dbReference type="HAMAP" id="MF_02227">
    <property type="entry name" value="RPE"/>
    <property type="match status" value="1"/>
</dbReference>
<evidence type="ECO:0000256" key="3">
    <source>
        <dbReference type="ARBA" id="ARBA00001941"/>
    </source>
</evidence>
<dbReference type="SUPFAM" id="SSF51366">
    <property type="entry name" value="Ribulose-phoshate binding barrel"/>
    <property type="match status" value="1"/>
</dbReference>
<keyword evidence="12" id="KW-0862">Zinc</keyword>
<dbReference type="NCBIfam" id="NF004076">
    <property type="entry name" value="PRK05581.1-4"/>
    <property type="match status" value="1"/>
</dbReference>
<evidence type="ECO:0000256" key="12">
    <source>
        <dbReference type="PIRSR" id="PIRSR001461-2"/>
    </source>
</evidence>
<evidence type="ECO:0000313" key="16">
    <source>
        <dbReference type="Proteomes" id="UP001153069"/>
    </source>
</evidence>
<dbReference type="NCBIfam" id="TIGR01163">
    <property type="entry name" value="rpe"/>
    <property type="match status" value="1"/>
</dbReference>
<organism evidence="15 16">
    <name type="scientific">Seminavis robusta</name>
    <dbReference type="NCBI Taxonomy" id="568900"/>
    <lineage>
        <taxon>Eukaryota</taxon>
        <taxon>Sar</taxon>
        <taxon>Stramenopiles</taxon>
        <taxon>Ochrophyta</taxon>
        <taxon>Bacillariophyta</taxon>
        <taxon>Bacillariophyceae</taxon>
        <taxon>Bacillariophycidae</taxon>
        <taxon>Naviculales</taxon>
        <taxon>Naviculaceae</taxon>
        <taxon>Seminavis</taxon>
    </lineage>
</organism>
<feature type="binding site" evidence="12">
    <location>
        <position position="70"/>
    </location>
    <ligand>
        <name>a divalent metal cation</name>
        <dbReference type="ChEBI" id="CHEBI:60240"/>
    </ligand>
</feature>
<evidence type="ECO:0000256" key="2">
    <source>
        <dbReference type="ARBA" id="ARBA00001936"/>
    </source>
</evidence>
<dbReference type="Proteomes" id="UP001153069">
    <property type="component" value="Unassembled WGS sequence"/>
</dbReference>
<evidence type="ECO:0000256" key="1">
    <source>
        <dbReference type="ARBA" id="ARBA00001782"/>
    </source>
</evidence>
<dbReference type="EMBL" id="CAICTM010001079">
    <property type="protein sequence ID" value="CAB9520188.1"/>
    <property type="molecule type" value="Genomic_DNA"/>
</dbReference>
<dbReference type="InterPro" id="IPR000056">
    <property type="entry name" value="Ribul_P_3_epim-like"/>
</dbReference>
<feature type="binding site" evidence="13">
    <location>
        <position position="102"/>
    </location>
    <ligand>
        <name>substrate</name>
    </ligand>
</feature>
<keyword evidence="16" id="KW-1185">Reference proteome</keyword>
<feature type="binding site" evidence="13">
    <location>
        <begin position="178"/>
        <end position="181"/>
    </location>
    <ligand>
        <name>substrate</name>
    </ligand>
</feature>
<feature type="binding site" evidence="13">
    <location>
        <position position="43"/>
    </location>
    <ligand>
        <name>substrate</name>
    </ligand>
</feature>
<evidence type="ECO:0000256" key="14">
    <source>
        <dbReference type="SAM" id="SignalP"/>
    </source>
</evidence>
<protein>
    <recommendedName>
        <fullName evidence="7 10">Ribulose-phosphate 3-epimerase</fullName>
        <ecNumber evidence="7 10">5.1.3.1</ecNumber>
    </recommendedName>
</protein>
<comment type="cofactor">
    <cofactor evidence="4">
        <name>Zn(2+)</name>
        <dbReference type="ChEBI" id="CHEBI:29105"/>
    </cofactor>
</comment>
<evidence type="ECO:0000256" key="11">
    <source>
        <dbReference type="PIRSR" id="PIRSR001461-1"/>
    </source>
</evidence>
<dbReference type="PANTHER" id="PTHR11749">
    <property type="entry name" value="RIBULOSE-5-PHOSPHATE-3-EPIMERASE"/>
    <property type="match status" value="1"/>
</dbReference>
<keyword evidence="12" id="KW-0170">Cobalt</keyword>
<feature type="active site" description="Proton acceptor" evidence="11">
    <location>
        <position position="70"/>
    </location>
</feature>
<evidence type="ECO:0000256" key="10">
    <source>
        <dbReference type="PIRNR" id="PIRNR001461"/>
    </source>
</evidence>
<feature type="binding site" evidence="13">
    <location>
        <begin position="233"/>
        <end position="234"/>
    </location>
    <ligand>
        <name>substrate</name>
    </ligand>
</feature>
<keyword evidence="12" id="KW-0464">Manganese</keyword>
<keyword evidence="10" id="KW-0119">Carbohydrate metabolism</keyword>
<feature type="binding site" evidence="12">
    <location>
        <position position="68"/>
    </location>
    <ligand>
        <name>a divalent metal cation</name>
        <dbReference type="ChEBI" id="CHEBI:60240"/>
    </ligand>
</feature>
<comment type="cofactor">
    <cofactor evidence="2">
        <name>Mn(2+)</name>
        <dbReference type="ChEBI" id="CHEBI:29035"/>
    </cofactor>
</comment>
<evidence type="ECO:0000256" key="8">
    <source>
        <dbReference type="ARBA" id="ARBA00022723"/>
    </source>
</evidence>
<keyword evidence="8 12" id="KW-0479">Metal-binding</keyword>
<dbReference type="GO" id="GO:0005737">
    <property type="term" value="C:cytoplasm"/>
    <property type="evidence" value="ECO:0007669"/>
    <property type="project" value="UniProtKB-ARBA"/>
</dbReference>
<gene>
    <name evidence="15" type="ORF">SEMRO_1081_G239100.1</name>
</gene>
<evidence type="ECO:0000256" key="7">
    <source>
        <dbReference type="ARBA" id="ARBA00013188"/>
    </source>
</evidence>
<dbReference type="AlphaFoldDB" id="A0A9N8EG97"/>
<dbReference type="PIRSF" id="PIRSF001461">
    <property type="entry name" value="RPE"/>
    <property type="match status" value="1"/>
</dbReference>
<dbReference type="GO" id="GO:0046872">
    <property type="term" value="F:metal ion binding"/>
    <property type="evidence" value="ECO:0007669"/>
    <property type="project" value="UniProtKB-KW"/>
</dbReference>
<dbReference type="InterPro" id="IPR026019">
    <property type="entry name" value="Ribul_P_3_epim"/>
</dbReference>
<name>A0A9N8EG97_9STRA</name>
<evidence type="ECO:0000256" key="5">
    <source>
        <dbReference type="ARBA" id="ARBA00001954"/>
    </source>
</evidence>
<dbReference type="PROSITE" id="PS01085">
    <property type="entry name" value="RIBUL_P_3_EPIMER_1"/>
    <property type="match status" value="1"/>
</dbReference>
<evidence type="ECO:0000256" key="6">
    <source>
        <dbReference type="ARBA" id="ARBA00009541"/>
    </source>
</evidence>
<dbReference type="GO" id="GO:0006098">
    <property type="term" value="P:pentose-phosphate shunt"/>
    <property type="evidence" value="ECO:0007669"/>
    <property type="project" value="InterPro"/>
</dbReference>
<feature type="active site" description="Proton donor" evidence="11">
    <location>
        <position position="211"/>
    </location>
</feature>
<feature type="binding site" evidence="12">
    <location>
        <position position="211"/>
    </location>
    <ligand>
        <name>a divalent metal cation</name>
        <dbReference type="ChEBI" id="CHEBI:60240"/>
    </ligand>
</feature>
<dbReference type="CDD" id="cd00429">
    <property type="entry name" value="RPE"/>
    <property type="match status" value="1"/>
</dbReference>